<keyword evidence="5 8" id="KW-0812">Transmembrane</keyword>
<keyword evidence="3" id="KW-0813">Transport</keyword>
<dbReference type="Pfam" id="PF01594">
    <property type="entry name" value="AI-2E_transport"/>
    <property type="match status" value="1"/>
</dbReference>
<dbReference type="PANTHER" id="PTHR21716:SF53">
    <property type="entry name" value="PERMEASE PERM-RELATED"/>
    <property type="match status" value="1"/>
</dbReference>
<feature type="transmembrane region" description="Helical" evidence="8">
    <location>
        <begin position="12"/>
        <end position="36"/>
    </location>
</feature>
<evidence type="ECO:0000256" key="1">
    <source>
        <dbReference type="ARBA" id="ARBA00004651"/>
    </source>
</evidence>
<evidence type="ECO:0000256" key="8">
    <source>
        <dbReference type="SAM" id="Phobius"/>
    </source>
</evidence>
<comment type="similarity">
    <text evidence="2">Belongs to the autoinducer-2 exporter (AI-2E) (TC 2.A.86) family.</text>
</comment>
<feature type="transmembrane region" description="Helical" evidence="8">
    <location>
        <begin position="63"/>
        <end position="84"/>
    </location>
</feature>
<comment type="subcellular location">
    <subcellularLocation>
        <location evidence="1">Cell membrane</location>
        <topology evidence="1">Multi-pass membrane protein</topology>
    </subcellularLocation>
</comment>
<reference evidence="10" key="1">
    <citation type="journal article" date="2019" name="Int. J. Syst. Evol. Microbiol.">
        <title>The Global Catalogue of Microorganisms (GCM) 10K type strain sequencing project: providing services to taxonomists for standard genome sequencing and annotation.</title>
        <authorList>
            <consortium name="The Broad Institute Genomics Platform"/>
            <consortium name="The Broad Institute Genome Sequencing Center for Infectious Disease"/>
            <person name="Wu L."/>
            <person name="Ma J."/>
        </authorList>
    </citation>
    <scope>NUCLEOTIDE SEQUENCE [LARGE SCALE GENOMIC DNA]</scope>
    <source>
        <strain evidence="10">NBRC 108730</strain>
    </source>
</reference>
<gene>
    <name evidence="9" type="ORF">GCM10025868_39000</name>
</gene>
<keyword evidence="7 8" id="KW-0472">Membrane</keyword>
<evidence type="ECO:0008006" key="11">
    <source>
        <dbReference type="Google" id="ProtNLM"/>
    </source>
</evidence>
<feature type="transmembrane region" description="Helical" evidence="8">
    <location>
        <begin position="159"/>
        <end position="192"/>
    </location>
</feature>
<evidence type="ECO:0000256" key="2">
    <source>
        <dbReference type="ARBA" id="ARBA00009773"/>
    </source>
</evidence>
<comment type="caution">
    <text evidence="9">The sequence shown here is derived from an EMBL/GenBank/DDBJ whole genome shotgun (WGS) entry which is preliminary data.</text>
</comment>
<dbReference type="EMBL" id="BSUZ01000001">
    <property type="protein sequence ID" value="GMA88650.1"/>
    <property type="molecule type" value="Genomic_DNA"/>
</dbReference>
<evidence type="ECO:0000256" key="6">
    <source>
        <dbReference type="ARBA" id="ARBA00022989"/>
    </source>
</evidence>
<evidence type="ECO:0000256" key="7">
    <source>
        <dbReference type="ARBA" id="ARBA00023136"/>
    </source>
</evidence>
<feature type="transmembrane region" description="Helical" evidence="8">
    <location>
        <begin position="116"/>
        <end position="139"/>
    </location>
</feature>
<dbReference type="PANTHER" id="PTHR21716">
    <property type="entry name" value="TRANSMEMBRANE PROTEIN"/>
    <property type="match status" value="1"/>
</dbReference>
<keyword evidence="10" id="KW-1185">Reference proteome</keyword>
<evidence type="ECO:0000256" key="4">
    <source>
        <dbReference type="ARBA" id="ARBA00022475"/>
    </source>
</evidence>
<evidence type="ECO:0000313" key="10">
    <source>
        <dbReference type="Proteomes" id="UP001157017"/>
    </source>
</evidence>
<keyword evidence="4" id="KW-1003">Cell membrane</keyword>
<sequence length="205" mass="21458">MFGGVFGASKAVVSGLFSAFTVLVLTLYMLASLPAVKRSVLRMAPRSRRDRMEYLGDEASRRVGGYFLGRLGVATINGVCAFVMMEIVGVPYPAVLAVCVGVLGLLPMVGATIGAVLVVLVALFQSGTTALIVAIYYVAYQQVENYVVAPRVMSRTVAVPGAITVVAALAGGTLLGVLGALLAIPVAASLLLLYEEVLVPRQEQH</sequence>
<dbReference type="InterPro" id="IPR002549">
    <property type="entry name" value="AI-2E-like"/>
</dbReference>
<evidence type="ECO:0000256" key="3">
    <source>
        <dbReference type="ARBA" id="ARBA00022448"/>
    </source>
</evidence>
<organism evidence="9 10">
    <name type="scientific">Angustibacter aerolatus</name>
    <dbReference type="NCBI Taxonomy" id="1162965"/>
    <lineage>
        <taxon>Bacteria</taxon>
        <taxon>Bacillati</taxon>
        <taxon>Actinomycetota</taxon>
        <taxon>Actinomycetes</taxon>
        <taxon>Kineosporiales</taxon>
        <taxon>Kineosporiaceae</taxon>
    </lineage>
</organism>
<feature type="transmembrane region" description="Helical" evidence="8">
    <location>
        <begin position="90"/>
        <end position="109"/>
    </location>
</feature>
<accession>A0ABQ6JK62</accession>
<name>A0ABQ6JK62_9ACTN</name>
<dbReference type="Proteomes" id="UP001157017">
    <property type="component" value="Unassembled WGS sequence"/>
</dbReference>
<evidence type="ECO:0000256" key="5">
    <source>
        <dbReference type="ARBA" id="ARBA00022692"/>
    </source>
</evidence>
<proteinExistence type="inferred from homology"/>
<keyword evidence="6 8" id="KW-1133">Transmembrane helix</keyword>
<evidence type="ECO:0000313" key="9">
    <source>
        <dbReference type="EMBL" id="GMA88650.1"/>
    </source>
</evidence>
<protein>
    <recommendedName>
        <fullName evidence="11">AI-2E family transporter</fullName>
    </recommendedName>
</protein>